<feature type="transmembrane region" description="Helical" evidence="1">
    <location>
        <begin position="62"/>
        <end position="83"/>
    </location>
</feature>
<evidence type="ECO:0000256" key="1">
    <source>
        <dbReference type="SAM" id="Phobius"/>
    </source>
</evidence>
<reference evidence="2 3" key="1">
    <citation type="submission" date="2018-10" db="EMBL/GenBank/DDBJ databases">
        <title>Genomic Encyclopedia of Type Strains, Phase IV (KMG-IV): sequencing the most valuable type-strain genomes for metagenomic binning, comparative biology and taxonomic classification.</title>
        <authorList>
            <person name="Goeker M."/>
        </authorList>
    </citation>
    <scope>NUCLEOTIDE SEQUENCE [LARGE SCALE GENOMIC DNA]</scope>
    <source>
        <strain evidence="2 3">DSM 26916</strain>
    </source>
</reference>
<organism evidence="2 3">
    <name type="scientific">Sulfurisoma sediminicola</name>
    <dbReference type="NCBI Taxonomy" id="1381557"/>
    <lineage>
        <taxon>Bacteria</taxon>
        <taxon>Pseudomonadati</taxon>
        <taxon>Pseudomonadota</taxon>
        <taxon>Betaproteobacteria</taxon>
        <taxon>Nitrosomonadales</taxon>
        <taxon>Sterolibacteriaceae</taxon>
        <taxon>Sulfurisoma</taxon>
    </lineage>
</organism>
<dbReference type="RefSeq" id="WP_121243194.1">
    <property type="nucleotide sequence ID" value="NZ_BHVV01000008.1"/>
</dbReference>
<evidence type="ECO:0008006" key="4">
    <source>
        <dbReference type="Google" id="ProtNLM"/>
    </source>
</evidence>
<keyword evidence="1" id="KW-0812">Transmembrane</keyword>
<gene>
    <name evidence="2" type="ORF">DFR35_2504</name>
</gene>
<name>A0A497X9C9_9PROT</name>
<protein>
    <recommendedName>
        <fullName evidence="4">Tic20 family protein</fullName>
    </recommendedName>
</protein>
<sequence>MPHSGADPAPGQDLAIAAESLYLVNLMLAPGLGFLAIAWLWFKHRGTAPVLARCHLDQTFWVSLWGGALIVAAVAGFVLLFGLHSEWTWTYVILYFTCIHSTLIMFGILGLAKAMAGQPYVYPLIGRKCD</sequence>
<evidence type="ECO:0000313" key="2">
    <source>
        <dbReference type="EMBL" id="RLJ62688.1"/>
    </source>
</evidence>
<keyword evidence="3" id="KW-1185">Reference proteome</keyword>
<keyword evidence="1" id="KW-0472">Membrane</keyword>
<feature type="transmembrane region" description="Helical" evidence="1">
    <location>
        <begin position="89"/>
        <end position="112"/>
    </location>
</feature>
<dbReference type="OrthoDB" id="8778085at2"/>
<comment type="caution">
    <text evidence="2">The sequence shown here is derived from an EMBL/GenBank/DDBJ whole genome shotgun (WGS) entry which is preliminary data.</text>
</comment>
<dbReference type="EMBL" id="RCCI01000007">
    <property type="protein sequence ID" value="RLJ62688.1"/>
    <property type="molecule type" value="Genomic_DNA"/>
</dbReference>
<dbReference type="AlphaFoldDB" id="A0A497X9C9"/>
<proteinExistence type="predicted"/>
<feature type="transmembrane region" description="Helical" evidence="1">
    <location>
        <begin position="20"/>
        <end position="42"/>
    </location>
</feature>
<evidence type="ECO:0000313" key="3">
    <source>
        <dbReference type="Proteomes" id="UP000268908"/>
    </source>
</evidence>
<keyword evidence="1" id="KW-1133">Transmembrane helix</keyword>
<accession>A0A497X9C9</accession>
<dbReference type="Proteomes" id="UP000268908">
    <property type="component" value="Unassembled WGS sequence"/>
</dbReference>